<name>A0A1Z1ME42_9FLOR</name>
<feature type="transmembrane region" description="Helical" evidence="1">
    <location>
        <begin position="6"/>
        <end position="26"/>
    </location>
</feature>
<accession>A0A1Z1ME42</accession>
<dbReference type="AlphaFoldDB" id="A0A1Z1ME42"/>
<evidence type="ECO:0000256" key="1">
    <source>
        <dbReference type="SAM" id="Phobius"/>
    </source>
</evidence>
<reference evidence="2" key="1">
    <citation type="journal article" date="2017" name="J. Phycol.">
        <title>Analysis of chloroplast genomes and a supermatrix inform reclassification of the Rhodomelaceae (Rhodophyta).</title>
        <authorList>
            <person name="Diaz-Tapia P."/>
            <person name="Maggs C.A."/>
            <person name="West J.A."/>
            <person name="Verbruggen H."/>
        </authorList>
    </citation>
    <scope>NUCLEOTIDE SEQUENCE</scope>
    <source>
        <strain evidence="2">PD745</strain>
    </source>
</reference>
<sequence length="153" mass="18080">MDHNIILFRLYIIIALCFLIPLSLLVSIQLYSLFKSYALTYFLLNFFLNNNKVNCNNKDYDTLFILLLKQQRFFLCISSVEYLLSLRYSELDPLYMLLAYCYQNHNFCYVAEYYYLKALSCSPNNEIILSKLTQVSSKLSKHPKLYTNDGLIL</sequence>
<keyword evidence="1" id="KW-1133">Transmembrane helix</keyword>
<gene>
    <name evidence="2" type="primary">ycf37</name>
</gene>
<keyword evidence="1" id="KW-0812">Transmembrane</keyword>
<keyword evidence="1" id="KW-0472">Membrane</keyword>
<keyword evidence="2" id="KW-0150">Chloroplast</keyword>
<keyword evidence="2" id="KW-0934">Plastid</keyword>
<dbReference type="EMBL" id="MF101431">
    <property type="protein sequence ID" value="ARW64051.1"/>
    <property type="molecule type" value="Genomic_DNA"/>
</dbReference>
<protein>
    <recommendedName>
        <fullName evidence="3">Photosystem I assembly protein Ycf37</fullName>
    </recommendedName>
</protein>
<geneLocation type="chloroplast" evidence="2"/>
<evidence type="ECO:0000313" key="2">
    <source>
        <dbReference type="EMBL" id="ARW64051.1"/>
    </source>
</evidence>
<evidence type="ECO:0008006" key="3">
    <source>
        <dbReference type="Google" id="ProtNLM"/>
    </source>
</evidence>
<organism evidence="2">
    <name type="scientific">Chondria sp.</name>
    <name type="common">in: red algae</name>
    <dbReference type="NCBI Taxonomy" id="1982705"/>
    <lineage>
        <taxon>Eukaryota</taxon>
        <taxon>Rhodophyta</taxon>
        <taxon>Florideophyceae</taxon>
        <taxon>Rhodymeniophycidae</taxon>
        <taxon>Ceramiales</taxon>
        <taxon>Rhodomelaceae</taxon>
        <taxon>Chondrieae</taxon>
        <taxon>Chondria</taxon>
    </lineage>
</organism>
<proteinExistence type="predicted"/>